<reference evidence="2" key="1">
    <citation type="submission" date="2025-08" db="UniProtKB">
        <authorList>
            <consortium name="RefSeq"/>
        </authorList>
    </citation>
    <scope>IDENTIFICATION</scope>
    <source>
        <tissue evidence="2">Gonads</tissue>
    </source>
</reference>
<dbReference type="KEGG" id="lak:106177958"/>
<organism evidence="1 2">
    <name type="scientific">Lingula anatina</name>
    <name type="common">Brachiopod</name>
    <name type="synonym">Lingula unguis</name>
    <dbReference type="NCBI Taxonomy" id="7574"/>
    <lineage>
        <taxon>Eukaryota</taxon>
        <taxon>Metazoa</taxon>
        <taxon>Spiralia</taxon>
        <taxon>Lophotrochozoa</taxon>
        <taxon>Brachiopoda</taxon>
        <taxon>Linguliformea</taxon>
        <taxon>Lingulata</taxon>
        <taxon>Lingulida</taxon>
        <taxon>Linguloidea</taxon>
        <taxon>Lingulidae</taxon>
        <taxon>Lingula</taxon>
    </lineage>
</organism>
<gene>
    <name evidence="2" type="primary">LOC106177958</name>
</gene>
<dbReference type="Proteomes" id="UP000085678">
    <property type="component" value="Unplaced"/>
</dbReference>
<dbReference type="AlphaFoldDB" id="A0A1S3K162"/>
<protein>
    <submittedName>
        <fullName evidence="2">Uncharacterized protein LOC106177958</fullName>
    </submittedName>
</protein>
<accession>A0A1S3K162</accession>
<dbReference type="InParanoid" id="A0A1S3K162"/>
<sequence>MLIEPLSSTKFQLKPCKSSSECGQNSCCRDVRGVLVGRLNDGGSGFGFGGFGDLLLGVSPTPSATGFCSTNLQQKGERCDPSSCTCGSGLTCYRPISGACCPPHQCYDSEWVKKQEKYWRECFSNPSCPLPP</sequence>
<keyword evidence="1" id="KW-1185">Reference proteome</keyword>
<dbReference type="GeneID" id="106177958"/>
<evidence type="ECO:0000313" key="2">
    <source>
        <dbReference type="RefSeq" id="XP_013416373.1"/>
    </source>
</evidence>
<dbReference type="OrthoDB" id="6137666at2759"/>
<evidence type="ECO:0000313" key="1">
    <source>
        <dbReference type="Proteomes" id="UP000085678"/>
    </source>
</evidence>
<dbReference type="RefSeq" id="XP_013416373.1">
    <property type="nucleotide sequence ID" value="XM_013560919.1"/>
</dbReference>
<proteinExistence type="predicted"/>
<name>A0A1S3K162_LINAN</name>